<evidence type="ECO:0000313" key="2">
    <source>
        <dbReference type="Proteomes" id="UP000030104"/>
    </source>
</evidence>
<dbReference type="AlphaFoldDB" id="A0A0A2LEC0"/>
<organism evidence="1 2">
    <name type="scientific">Penicillium italicum</name>
    <name type="common">Blue mold</name>
    <dbReference type="NCBI Taxonomy" id="40296"/>
    <lineage>
        <taxon>Eukaryota</taxon>
        <taxon>Fungi</taxon>
        <taxon>Dikarya</taxon>
        <taxon>Ascomycota</taxon>
        <taxon>Pezizomycotina</taxon>
        <taxon>Eurotiomycetes</taxon>
        <taxon>Eurotiomycetidae</taxon>
        <taxon>Eurotiales</taxon>
        <taxon>Aspergillaceae</taxon>
        <taxon>Penicillium</taxon>
    </lineage>
</organism>
<name>A0A0A2LEC0_PENIT</name>
<gene>
    <name evidence="1" type="ORF">PITC_059830</name>
</gene>
<comment type="caution">
    <text evidence="1">The sequence shown here is derived from an EMBL/GenBank/DDBJ whole genome shotgun (WGS) entry which is preliminary data.</text>
</comment>
<evidence type="ECO:0000313" key="1">
    <source>
        <dbReference type="EMBL" id="KGO77543.1"/>
    </source>
</evidence>
<dbReference type="Proteomes" id="UP000030104">
    <property type="component" value="Unassembled WGS sequence"/>
</dbReference>
<accession>A0A0A2LEC0</accession>
<dbReference type="HOGENOM" id="CLU_3175567_0_0_1"/>
<keyword evidence="2" id="KW-1185">Reference proteome</keyword>
<dbReference type="PhylomeDB" id="A0A0A2LEC0"/>
<reference evidence="1 2" key="1">
    <citation type="journal article" date="2015" name="Mol. Plant Microbe Interact.">
        <title>Genome, transcriptome, and functional analyses of Penicillium expansum provide new insights into secondary metabolism and pathogenicity.</title>
        <authorList>
            <person name="Ballester A.R."/>
            <person name="Marcet-Houben M."/>
            <person name="Levin E."/>
            <person name="Sela N."/>
            <person name="Selma-Lazaro C."/>
            <person name="Carmona L."/>
            <person name="Wisniewski M."/>
            <person name="Droby S."/>
            <person name="Gonzalez-Candelas L."/>
            <person name="Gabaldon T."/>
        </authorList>
    </citation>
    <scope>NUCLEOTIDE SEQUENCE [LARGE SCALE GENOMIC DNA]</scope>
    <source>
        <strain evidence="1 2">PHI-1</strain>
    </source>
</reference>
<proteinExistence type="predicted"/>
<protein>
    <submittedName>
        <fullName evidence="1">Uncharacterized protein</fullName>
    </submittedName>
</protein>
<dbReference type="EMBL" id="JQGA01000146">
    <property type="protein sequence ID" value="KGO77543.1"/>
    <property type="molecule type" value="Genomic_DNA"/>
</dbReference>
<sequence>MPTNRAEFLLDTVSSGFASSKDFEVDRVEVIQTARANSIEAKLLTRQ</sequence>